<reference evidence="4 5" key="1">
    <citation type="journal article" date="2017" name="Mol. Biol. Evol.">
        <title>The 4-celled Tetrabaena socialis nuclear genome reveals the essential components for genetic control of cell number at the origin of multicellularity in the volvocine lineage.</title>
        <authorList>
            <person name="Featherston J."/>
            <person name="Arakaki Y."/>
            <person name="Hanschen E.R."/>
            <person name="Ferris P.J."/>
            <person name="Michod R.E."/>
            <person name="Olson B.J.S.C."/>
            <person name="Nozaki H."/>
            <person name="Durand P.M."/>
        </authorList>
    </citation>
    <scope>NUCLEOTIDE SEQUENCE [LARGE SCALE GENOMIC DNA]</scope>
    <source>
        <strain evidence="4 5">NIES-571</strain>
    </source>
</reference>
<protein>
    <submittedName>
        <fullName evidence="4">Lipoxygenase y domain-containing protein 1</fullName>
    </submittedName>
</protein>
<dbReference type="Proteomes" id="UP000236333">
    <property type="component" value="Unassembled WGS sequence"/>
</dbReference>
<dbReference type="PANTHER" id="PTHR45901">
    <property type="entry name" value="PROTEIN CBG12474"/>
    <property type="match status" value="1"/>
</dbReference>
<feature type="region of interest" description="Disordered" evidence="2">
    <location>
        <begin position="422"/>
        <end position="529"/>
    </location>
</feature>
<evidence type="ECO:0000256" key="1">
    <source>
        <dbReference type="PROSITE-ProRule" id="PRU00152"/>
    </source>
</evidence>
<feature type="compositionally biased region" description="Low complexity" evidence="2">
    <location>
        <begin position="473"/>
        <end position="482"/>
    </location>
</feature>
<dbReference type="Gene3D" id="2.60.60.20">
    <property type="entry name" value="PLAT/LH2 domain"/>
    <property type="match status" value="1"/>
</dbReference>
<organism evidence="4 5">
    <name type="scientific">Tetrabaena socialis</name>
    <dbReference type="NCBI Taxonomy" id="47790"/>
    <lineage>
        <taxon>Eukaryota</taxon>
        <taxon>Viridiplantae</taxon>
        <taxon>Chlorophyta</taxon>
        <taxon>core chlorophytes</taxon>
        <taxon>Chlorophyceae</taxon>
        <taxon>CS clade</taxon>
        <taxon>Chlamydomonadales</taxon>
        <taxon>Tetrabaenaceae</taxon>
        <taxon>Tetrabaena</taxon>
    </lineage>
</organism>
<feature type="domain" description="PLAT" evidence="3">
    <location>
        <begin position="240"/>
        <end position="350"/>
    </location>
</feature>
<keyword evidence="5" id="KW-1185">Reference proteome</keyword>
<accession>A0A2J8A9B1</accession>
<dbReference type="PANTHER" id="PTHR45901:SF3">
    <property type="entry name" value="LIPOXYGENASE HOMOLOGY DOMAIN-CONTAINING PROTEIN 1"/>
    <property type="match status" value="1"/>
</dbReference>
<dbReference type="PROSITE" id="PS50095">
    <property type="entry name" value="PLAT"/>
    <property type="match status" value="1"/>
</dbReference>
<dbReference type="InterPro" id="IPR001024">
    <property type="entry name" value="PLAT/LH2_dom"/>
</dbReference>
<dbReference type="SUPFAM" id="SSF49723">
    <property type="entry name" value="Lipase/lipooxygenase domain (PLAT/LH2 domain)"/>
    <property type="match status" value="2"/>
</dbReference>
<name>A0A2J8A9B1_9CHLO</name>
<dbReference type="Gene3D" id="2.40.180.10">
    <property type="entry name" value="Catalase core domain"/>
    <property type="match status" value="1"/>
</dbReference>
<comment type="caution">
    <text evidence="1">Lacks conserved residue(s) required for the propagation of feature annotation.</text>
</comment>
<comment type="caution">
    <text evidence="4">The sequence shown here is derived from an EMBL/GenBank/DDBJ whole genome shotgun (WGS) entry which is preliminary data.</text>
</comment>
<evidence type="ECO:0000256" key="2">
    <source>
        <dbReference type="SAM" id="MobiDB-lite"/>
    </source>
</evidence>
<evidence type="ECO:0000313" key="4">
    <source>
        <dbReference type="EMBL" id="PNH09091.1"/>
    </source>
</evidence>
<gene>
    <name evidence="4" type="ORF">TSOC_004301</name>
</gene>
<dbReference type="InterPro" id="IPR052970">
    <property type="entry name" value="Inner_ear_hair_cell_LOXHD"/>
</dbReference>
<dbReference type="EMBL" id="PGGS01000104">
    <property type="protein sequence ID" value="PNH09091.1"/>
    <property type="molecule type" value="Genomic_DNA"/>
</dbReference>
<dbReference type="OrthoDB" id="5322100at2759"/>
<sequence length="529" mass="54908">MDDEYRDSCAHAKACWKQGPRTRHSTTRAYGGVEAAKHQYDNPAAAIMAAAVAAPAADAAEVSDGGAAATATRSRRAVSGGGGGSGGAGVAEVVFRPVFVQTGRDPASSQIQFHVAVLLKEPGKRAVPAPPEVDAVLGRPAVRALMEPLEGLLDVANNELAGGARALRDMAAEAEVLAPLLGVPEGAALLRSYGGEGPAGLSAGLRRCGPHVEALVRANLRQASRFAGVAEAHRALAGLLAEGLQIDSVLRRAAGSNGSVWLELVGEHGSSERQELEAKDGARKEVEDFKVVCRDLGELRALRMGHDSWGEPWRMDMAVVRTASGGKYYFPHRGWLGQETPFVEIPASLTDPRTQRRVYKVVVTTSDLRAAGTDANVYCELRGERGATQRTVLRDEGANCFERGVFDDGALEADLFPSALIDPTDQTAATPPLTPAPPAGPPTGPDSMSPRSRTSMRRTGSAASSRMQPSPPGAAAAAAGGPRSTAGYSDMGLGGLSAMPAFTPRGSASGDDGESELDGPPGRFGLGRG</sequence>
<dbReference type="Pfam" id="PF01477">
    <property type="entry name" value="PLAT"/>
    <property type="match status" value="1"/>
</dbReference>
<feature type="compositionally biased region" description="Pro residues" evidence="2">
    <location>
        <begin position="432"/>
        <end position="444"/>
    </location>
</feature>
<proteinExistence type="predicted"/>
<feature type="compositionally biased region" description="Low complexity" evidence="2">
    <location>
        <begin position="445"/>
        <end position="466"/>
    </location>
</feature>
<evidence type="ECO:0000313" key="5">
    <source>
        <dbReference type="Proteomes" id="UP000236333"/>
    </source>
</evidence>
<dbReference type="AlphaFoldDB" id="A0A2J8A9B1"/>
<evidence type="ECO:0000259" key="3">
    <source>
        <dbReference type="PROSITE" id="PS50095"/>
    </source>
</evidence>
<dbReference type="InterPro" id="IPR036392">
    <property type="entry name" value="PLAT/LH2_dom_sf"/>
</dbReference>